<comment type="similarity">
    <text evidence="2">Belongs to the class-I pyridoxal-phosphate-dependent aminotransferase family.</text>
</comment>
<dbReference type="EMBL" id="FNKH01000002">
    <property type="protein sequence ID" value="SDQ28647.1"/>
    <property type="molecule type" value="Genomic_DNA"/>
</dbReference>
<evidence type="ECO:0000256" key="1">
    <source>
        <dbReference type="ARBA" id="ARBA00001933"/>
    </source>
</evidence>
<dbReference type="InterPro" id="IPR015422">
    <property type="entry name" value="PyrdxlP-dep_Trfase_small"/>
</dbReference>
<dbReference type="PANTHER" id="PTHR42790">
    <property type="entry name" value="AMINOTRANSFERASE"/>
    <property type="match status" value="1"/>
</dbReference>
<dbReference type="Gene3D" id="3.40.640.10">
    <property type="entry name" value="Type I PLP-dependent aspartate aminotransferase-like (Major domain)"/>
    <property type="match status" value="1"/>
</dbReference>
<dbReference type="InterPro" id="IPR004839">
    <property type="entry name" value="Aminotransferase_I/II_large"/>
</dbReference>
<organism evidence="8 9">
    <name type="scientific">Crystallibacter crystallopoietes</name>
    <dbReference type="NCBI Taxonomy" id="37928"/>
    <lineage>
        <taxon>Bacteria</taxon>
        <taxon>Bacillati</taxon>
        <taxon>Actinomycetota</taxon>
        <taxon>Actinomycetes</taxon>
        <taxon>Micrococcales</taxon>
        <taxon>Micrococcaceae</taxon>
        <taxon>Crystallibacter</taxon>
    </lineage>
</organism>
<dbReference type="OrthoDB" id="199743at2"/>
<feature type="domain" description="Aminotransferase class I/classII large" evidence="7">
    <location>
        <begin position="39"/>
        <end position="398"/>
    </location>
</feature>
<evidence type="ECO:0000313" key="8">
    <source>
        <dbReference type="EMBL" id="SDQ28647.1"/>
    </source>
</evidence>
<keyword evidence="8" id="KW-0238">DNA-binding</keyword>
<dbReference type="Gene3D" id="3.90.1150.10">
    <property type="entry name" value="Aspartate Aminotransferase, domain 1"/>
    <property type="match status" value="1"/>
</dbReference>
<dbReference type="AlphaFoldDB" id="A0A1H0ZMR9"/>
<evidence type="ECO:0000256" key="2">
    <source>
        <dbReference type="ARBA" id="ARBA00007441"/>
    </source>
</evidence>
<protein>
    <submittedName>
        <fullName evidence="8">DNA-binding transcriptional regulator, MocR family, contains an aminotransferase domain</fullName>
    </submittedName>
</protein>
<dbReference type="FunFam" id="3.40.640.10:FF:000053">
    <property type="entry name" value="Aminotransferase, class I"/>
    <property type="match status" value="1"/>
</dbReference>
<keyword evidence="4 8" id="KW-0032">Aminotransferase</keyword>
<evidence type="ECO:0000256" key="5">
    <source>
        <dbReference type="ARBA" id="ARBA00022679"/>
    </source>
</evidence>
<dbReference type="RefSeq" id="WP_074699044.1">
    <property type="nucleotide sequence ID" value="NZ_CP018863.1"/>
</dbReference>
<reference evidence="8 9" key="1">
    <citation type="submission" date="2016-10" db="EMBL/GenBank/DDBJ databases">
        <authorList>
            <person name="de Groot N.N."/>
        </authorList>
    </citation>
    <scope>NUCLEOTIDE SEQUENCE [LARGE SCALE GENOMIC DNA]</scope>
    <source>
        <strain evidence="8 9">DSM 20117</strain>
    </source>
</reference>
<dbReference type="GO" id="GO:0003677">
    <property type="term" value="F:DNA binding"/>
    <property type="evidence" value="ECO:0007669"/>
    <property type="project" value="UniProtKB-KW"/>
</dbReference>
<dbReference type="SUPFAM" id="SSF53383">
    <property type="entry name" value="PLP-dependent transferases"/>
    <property type="match status" value="1"/>
</dbReference>
<dbReference type="InterPro" id="IPR050859">
    <property type="entry name" value="Class-I_PLP-dep_aminotransf"/>
</dbReference>
<name>A0A1H0ZMR9_9MICC</name>
<evidence type="ECO:0000256" key="4">
    <source>
        <dbReference type="ARBA" id="ARBA00022576"/>
    </source>
</evidence>
<keyword evidence="9" id="KW-1185">Reference proteome</keyword>
<keyword evidence="6" id="KW-0663">Pyridoxal phosphate</keyword>
<dbReference type="InterPro" id="IPR015421">
    <property type="entry name" value="PyrdxlP-dep_Trfase_major"/>
</dbReference>
<dbReference type="GO" id="GO:0030170">
    <property type="term" value="F:pyridoxal phosphate binding"/>
    <property type="evidence" value="ECO:0007669"/>
    <property type="project" value="InterPro"/>
</dbReference>
<evidence type="ECO:0000313" key="9">
    <source>
        <dbReference type="Proteomes" id="UP000181917"/>
    </source>
</evidence>
<dbReference type="CDD" id="cd00609">
    <property type="entry name" value="AAT_like"/>
    <property type="match status" value="1"/>
</dbReference>
<evidence type="ECO:0000259" key="7">
    <source>
        <dbReference type="Pfam" id="PF00155"/>
    </source>
</evidence>
<dbReference type="Proteomes" id="UP000181917">
    <property type="component" value="Unassembled WGS sequence"/>
</dbReference>
<dbReference type="InterPro" id="IPR015424">
    <property type="entry name" value="PyrdxlP-dep_Trfase"/>
</dbReference>
<evidence type="ECO:0000256" key="3">
    <source>
        <dbReference type="ARBA" id="ARBA00011738"/>
    </source>
</evidence>
<keyword evidence="5 8" id="KW-0808">Transferase</keyword>
<accession>A0A1H0ZMR9</accession>
<dbReference type="KEGG" id="acry:AC20117_15015"/>
<proteinExistence type="inferred from homology"/>
<sequence length="411" mass="43815">MTITSFPSSTAAGLFAARASGYKPSPVREVFDISMQPGMISLAGGNPDLSVLQLDALADTAAELVRTQGLDALQYGGGGGTRELQELICAVMAAEGNPALPANVQVTAGSQMALELLVKLFCDPGDVILAEGPTYVGAISVFDGLQADVVHVPMDDDGLIPGELERKISELAAVGKRVKLLYTIPNFHNPSGVTLSAGRRADVVRICREAGLAIIEDNPYGMLSFDGLYLPSLHQLDPENVFYLGSFSKIFSPGVRVGWAVVPDDVRRQLQLASEATTICPSVLSQMLVQEYLSQTDWRQTLASAGDLYRDRCEATMTALADFMPAGTTWTVPGGGFFTWVTLPEGISGEDVMYRAIGHKVVFVPGSAFYSDGAGDNQLRIAFSFETPERLREGVRRLGLATAESIQGATA</sequence>
<comment type="cofactor">
    <cofactor evidence="1">
        <name>pyridoxal 5'-phosphate</name>
        <dbReference type="ChEBI" id="CHEBI:597326"/>
    </cofactor>
</comment>
<dbReference type="PANTHER" id="PTHR42790:SF19">
    <property type="entry name" value="KYNURENINE_ALPHA-AMINOADIPATE AMINOTRANSFERASE, MITOCHONDRIAL"/>
    <property type="match status" value="1"/>
</dbReference>
<evidence type="ECO:0000256" key="6">
    <source>
        <dbReference type="ARBA" id="ARBA00022898"/>
    </source>
</evidence>
<dbReference type="GO" id="GO:0008483">
    <property type="term" value="F:transaminase activity"/>
    <property type="evidence" value="ECO:0007669"/>
    <property type="project" value="UniProtKB-KW"/>
</dbReference>
<comment type="subunit">
    <text evidence="3">Homodimer.</text>
</comment>
<dbReference type="GO" id="GO:1901605">
    <property type="term" value="P:alpha-amino acid metabolic process"/>
    <property type="evidence" value="ECO:0007669"/>
    <property type="project" value="TreeGrafter"/>
</dbReference>
<gene>
    <name evidence="8" type="ORF">SAMN04489742_0455</name>
</gene>
<dbReference type="STRING" id="37928.SAMN04489742_0455"/>
<dbReference type="Pfam" id="PF00155">
    <property type="entry name" value="Aminotran_1_2"/>
    <property type="match status" value="1"/>
</dbReference>